<dbReference type="GO" id="GO:0005886">
    <property type="term" value="C:plasma membrane"/>
    <property type="evidence" value="ECO:0007669"/>
    <property type="project" value="UniProtKB-UniRule"/>
</dbReference>
<keyword evidence="6 16" id="KW-0645">Protease</keyword>
<dbReference type="InterPro" id="IPR050515">
    <property type="entry name" value="Beta-lactam/transpept"/>
</dbReference>
<evidence type="ECO:0000256" key="9">
    <source>
        <dbReference type="ARBA" id="ARBA00022960"/>
    </source>
</evidence>
<name>A0A1T2LDE7_9GAMM</name>
<accession>A0A1T2LDE7</accession>
<dbReference type="GO" id="GO:0009252">
    <property type="term" value="P:peptidoglycan biosynthetic process"/>
    <property type="evidence" value="ECO:0007669"/>
    <property type="project" value="UniProtKB-UniRule"/>
</dbReference>
<dbReference type="HAMAP" id="MF_02080">
    <property type="entry name" value="FtsI_transpept"/>
    <property type="match status" value="1"/>
</dbReference>
<evidence type="ECO:0000256" key="11">
    <source>
        <dbReference type="ARBA" id="ARBA00022989"/>
    </source>
</evidence>
<keyword evidence="3 16" id="KW-0997">Cell inner membrane</keyword>
<keyword evidence="11 16" id="KW-1133">Transmembrane helix</keyword>
<reference evidence="19 20" key="1">
    <citation type="submission" date="2016-11" db="EMBL/GenBank/DDBJ databases">
        <title>Mixed transmission modes and dynamic genome evolution in an obligate animal-bacterial symbiosis.</title>
        <authorList>
            <person name="Russell S.L."/>
            <person name="Corbett-Detig R.B."/>
            <person name="Cavanaugh C.M."/>
        </authorList>
    </citation>
    <scope>NUCLEOTIDE SEQUENCE [LARGE SCALE GENOMIC DNA]</scope>
    <source>
        <strain evidence="19">Sp-SM6</strain>
    </source>
</reference>
<feature type="domain" description="Penicillin-binding protein transpeptidase" evidence="17">
    <location>
        <begin position="240"/>
        <end position="536"/>
    </location>
</feature>
<evidence type="ECO:0000256" key="3">
    <source>
        <dbReference type="ARBA" id="ARBA00022519"/>
    </source>
</evidence>
<comment type="pathway">
    <text evidence="16">Cell wall biogenesis; peptidoglycan biosynthesis.</text>
</comment>
<dbReference type="SUPFAM" id="SSF56601">
    <property type="entry name" value="beta-lactamase/transpeptidase-like"/>
    <property type="match status" value="1"/>
</dbReference>
<protein>
    <recommendedName>
        <fullName evidence="16">Peptidoglycan D,D-transpeptidase FtsI</fullName>
        <ecNumber evidence="16">3.4.16.4</ecNumber>
    </recommendedName>
    <alternativeName>
        <fullName evidence="16">Penicillin-binding protein 3</fullName>
        <shortName evidence="16">PBP-3</shortName>
    </alternativeName>
</protein>
<feature type="active site" description="Acyl-ester intermediate" evidence="16">
    <location>
        <position position="286"/>
    </location>
</feature>
<keyword evidence="20" id="KW-1185">Reference proteome</keyword>
<evidence type="ECO:0000256" key="4">
    <source>
        <dbReference type="ARBA" id="ARBA00022618"/>
    </source>
</evidence>
<dbReference type="GO" id="GO:0008360">
    <property type="term" value="P:regulation of cell shape"/>
    <property type="evidence" value="ECO:0007669"/>
    <property type="project" value="UniProtKB-KW"/>
</dbReference>
<keyword evidence="4 16" id="KW-0132">Cell division</keyword>
<dbReference type="OrthoDB" id="9766847at2"/>
<feature type="domain" description="Penicillin-binding protein dimerisation" evidence="18">
    <location>
        <begin position="46"/>
        <end position="192"/>
    </location>
</feature>
<dbReference type="Proteomes" id="UP000190198">
    <property type="component" value="Unassembled WGS sequence"/>
</dbReference>
<dbReference type="Gene3D" id="3.40.710.10">
    <property type="entry name" value="DD-peptidase/beta-lactamase superfamily"/>
    <property type="match status" value="1"/>
</dbReference>
<dbReference type="GO" id="GO:0071555">
    <property type="term" value="P:cell wall organization"/>
    <property type="evidence" value="ECO:0007669"/>
    <property type="project" value="UniProtKB-KW"/>
</dbReference>
<dbReference type="Gene3D" id="3.90.1310.10">
    <property type="entry name" value="Penicillin-binding protein 2a (Domain 2)"/>
    <property type="match status" value="1"/>
</dbReference>
<dbReference type="GO" id="GO:0008955">
    <property type="term" value="F:peptidoglycan glycosyltransferase activity"/>
    <property type="evidence" value="ECO:0007669"/>
    <property type="project" value="InterPro"/>
</dbReference>
<organism evidence="19 20">
    <name type="scientific">Solemya elarraichensis gill symbiont</name>
    <dbReference type="NCBI Taxonomy" id="1918949"/>
    <lineage>
        <taxon>Bacteria</taxon>
        <taxon>Pseudomonadati</taxon>
        <taxon>Pseudomonadota</taxon>
        <taxon>Gammaproteobacteria</taxon>
        <taxon>sulfur-oxidizing symbionts</taxon>
    </lineage>
</organism>
<keyword evidence="9 16" id="KW-0133">Cell shape</keyword>
<dbReference type="GO" id="GO:0043093">
    <property type="term" value="P:FtsZ-dependent cytokinesis"/>
    <property type="evidence" value="ECO:0007669"/>
    <property type="project" value="UniProtKB-UniRule"/>
</dbReference>
<dbReference type="GO" id="GO:0000917">
    <property type="term" value="P:division septum assembly"/>
    <property type="evidence" value="ECO:0007669"/>
    <property type="project" value="UniProtKB-KW"/>
</dbReference>
<dbReference type="GO" id="GO:0009002">
    <property type="term" value="F:serine-type D-Ala-D-Ala carboxypeptidase activity"/>
    <property type="evidence" value="ECO:0007669"/>
    <property type="project" value="UniProtKB-UniRule"/>
</dbReference>
<evidence type="ECO:0000256" key="2">
    <source>
        <dbReference type="ARBA" id="ARBA00022475"/>
    </source>
</evidence>
<evidence type="ECO:0000256" key="8">
    <source>
        <dbReference type="ARBA" id="ARBA00022801"/>
    </source>
</evidence>
<dbReference type="EC" id="3.4.16.4" evidence="16"/>
<comment type="function">
    <text evidence="16">Catalyzes cross-linking of the peptidoglycan cell wall at the division septum.</text>
</comment>
<keyword evidence="5 16" id="KW-0121">Carboxypeptidase</keyword>
<comment type="similarity">
    <text evidence="16">Belongs to the transpeptidase family. FtsI subfamily.</text>
</comment>
<dbReference type="InterPro" id="IPR005311">
    <property type="entry name" value="PBP_dimer"/>
</dbReference>
<evidence type="ECO:0000256" key="5">
    <source>
        <dbReference type="ARBA" id="ARBA00022645"/>
    </source>
</evidence>
<comment type="catalytic activity">
    <reaction evidence="16">
        <text>Preferential cleavage: (Ac)2-L-Lys-D-Ala-|-D-Ala. Also transpeptidation of peptidyl-alanyl moieties that are N-acyl substituents of D-alanine.</text>
        <dbReference type="EC" id="3.4.16.4"/>
    </reaction>
</comment>
<sequence length="565" mass="62047">MRRRFMLFVIFIVASVLVAGAWYQQVSRTDFLQKHGDRQNLRKVPVSAERGRILDRNGEALAVSTPVDSIWADPSCIKQGSQMIRTLASALKQDPDALRQRLALYSNKRFIYLKRWLKPQDATHVMRVADESGIGCVNIKREYRRYYPAGEVFAHVVGFAGRDDRGQEGIELLYEEALQPHGGEQLVRRDARRQLFDVLQSIKDAKSGEDVTLSLDRRLQYFAYRALKSAVSKHKANSASLVLLDVTTGEVLAMVNQPSFNPNGNRSNRGGRLRNRAVVDTFEPGSTMKPITVSSAMQLGVVDTKTRIKTTRKGLIKVGSDTIKDPNTYGVLDLAGVLRKSSNVGAATIALQMKSDEYWRMLDSFGFGLATGVGFPGESSGHLPNYSRWAEIEKATLAFGYGLSVSALQLAQAYSVIAADGVKRPVTLLKSSQPLDQQRILDHEIARDVRKMMEAVVSTEGTAPLAAIAGYRVAGKTGTVKKVGKDGYTEKRYRALFAGIAPASNPRLVLVTVFEEPKGDVYYGGQVAAPVFAEVMGHALQLMNIAPDSDVPRPPLQLAATGGMQ</sequence>
<evidence type="ECO:0000256" key="12">
    <source>
        <dbReference type="ARBA" id="ARBA00023136"/>
    </source>
</evidence>
<dbReference type="GO" id="GO:0006508">
    <property type="term" value="P:proteolysis"/>
    <property type="evidence" value="ECO:0007669"/>
    <property type="project" value="UniProtKB-KW"/>
</dbReference>
<keyword evidence="14 16" id="KW-0131">Cell cycle</keyword>
<keyword evidence="15 16" id="KW-0961">Cell wall biogenesis/degradation</keyword>
<dbReference type="InterPro" id="IPR037532">
    <property type="entry name" value="FtsI_transpept"/>
</dbReference>
<dbReference type="InterPro" id="IPR012338">
    <property type="entry name" value="Beta-lactam/transpept-like"/>
</dbReference>
<evidence type="ECO:0000259" key="18">
    <source>
        <dbReference type="Pfam" id="PF03717"/>
    </source>
</evidence>
<dbReference type="Gene3D" id="3.30.450.330">
    <property type="match status" value="1"/>
</dbReference>
<evidence type="ECO:0000256" key="16">
    <source>
        <dbReference type="HAMAP-Rule" id="MF_02080"/>
    </source>
</evidence>
<keyword evidence="2 16" id="KW-1003">Cell membrane</keyword>
<dbReference type="InterPro" id="IPR001460">
    <property type="entry name" value="PCN-bd_Tpept"/>
</dbReference>
<evidence type="ECO:0000256" key="13">
    <source>
        <dbReference type="ARBA" id="ARBA00023210"/>
    </source>
</evidence>
<evidence type="ECO:0000256" key="15">
    <source>
        <dbReference type="ARBA" id="ARBA00023316"/>
    </source>
</evidence>
<keyword evidence="13 16" id="KW-0717">Septation</keyword>
<dbReference type="AlphaFoldDB" id="A0A1T2LDE7"/>
<evidence type="ECO:0000256" key="14">
    <source>
        <dbReference type="ARBA" id="ARBA00023306"/>
    </source>
</evidence>
<evidence type="ECO:0000256" key="1">
    <source>
        <dbReference type="ARBA" id="ARBA00004370"/>
    </source>
</evidence>
<keyword evidence="10 16" id="KW-0573">Peptidoglycan synthesis</keyword>
<gene>
    <name evidence="16" type="primary">ftsI</name>
    <name evidence="19" type="ORF">BOW52_00395</name>
</gene>
<evidence type="ECO:0000259" key="17">
    <source>
        <dbReference type="Pfam" id="PF00905"/>
    </source>
</evidence>
<dbReference type="Pfam" id="PF00905">
    <property type="entry name" value="Transpeptidase"/>
    <property type="match status" value="1"/>
</dbReference>
<dbReference type="PANTHER" id="PTHR30627">
    <property type="entry name" value="PEPTIDOGLYCAN D,D-TRANSPEPTIDASE"/>
    <property type="match status" value="1"/>
</dbReference>
<keyword evidence="12 16" id="KW-0472">Membrane</keyword>
<dbReference type="EMBL" id="MPRK01000003">
    <property type="protein sequence ID" value="OOZ43074.1"/>
    <property type="molecule type" value="Genomic_DNA"/>
</dbReference>
<evidence type="ECO:0000256" key="7">
    <source>
        <dbReference type="ARBA" id="ARBA00022692"/>
    </source>
</evidence>
<proteinExistence type="inferred from homology"/>
<dbReference type="UniPathway" id="UPA00219"/>
<dbReference type="InterPro" id="IPR036138">
    <property type="entry name" value="PBP_dimer_sf"/>
</dbReference>
<evidence type="ECO:0000313" key="19">
    <source>
        <dbReference type="EMBL" id="OOZ43074.1"/>
    </source>
</evidence>
<keyword evidence="7 16" id="KW-0812">Transmembrane</keyword>
<evidence type="ECO:0000256" key="10">
    <source>
        <dbReference type="ARBA" id="ARBA00022984"/>
    </source>
</evidence>
<comment type="subcellular location">
    <subcellularLocation>
        <location evidence="1">Membrane</location>
    </subcellularLocation>
</comment>
<dbReference type="GO" id="GO:0008658">
    <property type="term" value="F:penicillin binding"/>
    <property type="evidence" value="ECO:0007669"/>
    <property type="project" value="InterPro"/>
</dbReference>
<dbReference type="Gene3D" id="1.10.150.770">
    <property type="match status" value="1"/>
</dbReference>
<dbReference type="Pfam" id="PF03717">
    <property type="entry name" value="PBP_dimer"/>
    <property type="match status" value="1"/>
</dbReference>
<keyword evidence="8 16" id="KW-0378">Hydrolase</keyword>
<comment type="caution">
    <text evidence="19">The sequence shown here is derived from an EMBL/GenBank/DDBJ whole genome shotgun (WGS) entry which is preliminary data.</text>
</comment>
<evidence type="ECO:0000256" key="6">
    <source>
        <dbReference type="ARBA" id="ARBA00022670"/>
    </source>
</evidence>
<dbReference type="PANTHER" id="PTHR30627:SF1">
    <property type="entry name" value="PEPTIDOGLYCAN D,D-TRANSPEPTIDASE FTSI"/>
    <property type="match status" value="1"/>
</dbReference>
<evidence type="ECO:0000313" key="20">
    <source>
        <dbReference type="Proteomes" id="UP000190198"/>
    </source>
</evidence>
<dbReference type="SUPFAM" id="SSF56519">
    <property type="entry name" value="Penicillin binding protein dimerisation domain"/>
    <property type="match status" value="1"/>
</dbReference>